<dbReference type="PANTHER" id="PTHR11069">
    <property type="entry name" value="GLUCOSYLCERAMIDASE"/>
    <property type="match status" value="1"/>
</dbReference>
<dbReference type="InterPro" id="IPR001139">
    <property type="entry name" value="Glyco_hydro_30"/>
</dbReference>
<dbReference type="InterPro" id="IPR033452">
    <property type="entry name" value="GH30_C"/>
</dbReference>
<dbReference type="Pfam" id="PF17189">
    <property type="entry name" value="Glyco_hydro_30C"/>
    <property type="match status" value="1"/>
</dbReference>
<dbReference type="InterPro" id="IPR013780">
    <property type="entry name" value="Glyco_hydro_b"/>
</dbReference>
<dbReference type="PANTHER" id="PTHR11069:SF23">
    <property type="entry name" value="LYSOSOMAL ACID GLUCOSYLCERAMIDASE"/>
    <property type="match status" value="1"/>
</dbReference>
<feature type="domain" description="Glycosyl hydrolase family 30 TIM-barrel" evidence="6">
    <location>
        <begin position="74"/>
        <end position="407"/>
    </location>
</feature>
<feature type="chain" id="PRO_5012350507" evidence="5">
    <location>
        <begin position="29"/>
        <end position="496"/>
    </location>
</feature>
<accession>A0A1Y3YMR6</accession>
<evidence type="ECO:0000259" key="7">
    <source>
        <dbReference type="Pfam" id="PF17189"/>
    </source>
</evidence>
<feature type="domain" description="Glycosyl hydrolase family 30 beta sandwich" evidence="7">
    <location>
        <begin position="443"/>
        <end position="494"/>
    </location>
</feature>
<dbReference type="Gene3D" id="2.60.40.1180">
    <property type="entry name" value="Golgi alpha-mannosidase II"/>
    <property type="match status" value="1"/>
</dbReference>
<dbReference type="GO" id="GO:0016020">
    <property type="term" value="C:membrane"/>
    <property type="evidence" value="ECO:0007669"/>
    <property type="project" value="GOC"/>
</dbReference>
<comment type="caution">
    <text evidence="8">The sequence shown here is derived from an EMBL/GenBank/DDBJ whole genome shotgun (WGS) entry which is preliminary data.</text>
</comment>
<protein>
    <submittedName>
        <fullName evidence="8">Glucosylceramidase</fullName>
    </submittedName>
</protein>
<dbReference type="EMBL" id="NFII01000021">
    <property type="protein sequence ID" value="OUN99114.1"/>
    <property type="molecule type" value="Genomic_DNA"/>
</dbReference>
<comment type="similarity">
    <text evidence="1 4">Belongs to the glycosyl hydrolase 30 family.</text>
</comment>
<evidence type="ECO:0000256" key="5">
    <source>
        <dbReference type="SAM" id="SignalP"/>
    </source>
</evidence>
<dbReference type="Gene3D" id="3.20.20.80">
    <property type="entry name" value="Glycosidases"/>
    <property type="match status" value="1"/>
</dbReference>
<reference evidence="9" key="1">
    <citation type="submission" date="2017-04" db="EMBL/GenBank/DDBJ databases">
        <title>Function of individual gut microbiota members based on whole genome sequencing of pure cultures obtained from chicken caecum.</title>
        <authorList>
            <person name="Medvecky M."/>
            <person name="Cejkova D."/>
            <person name="Polansky O."/>
            <person name="Karasova D."/>
            <person name="Kubasova T."/>
            <person name="Cizek A."/>
            <person name="Rychlik I."/>
        </authorList>
    </citation>
    <scope>NUCLEOTIDE SEQUENCE [LARGE SCALE GENOMIC DNA]</scope>
    <source>
        <strain evidence="9">An43</strain>
    </source>
</reference>
<evidence type="ECO:0000259" key="6">
    <source>
        <dbReference type="Pfam" id="PF02055"/>
    </source>
</evidence>
<dbReference type="Pfam" id="PF02055">
    <property type="entry name" value="Glyco_hydro_30"/>
    <property type="match status" value="1"/>
</dbReference>
<dbReference type="SUPFAM" id="SSF51445">
    <property type="entry name" value="(Trans)glycosidases"/>
    <property type="match status" value="1"/>
</dbReference>
<sequence length="496" mass="55934">MINIMKKNYLKVLTIASLLTCCVGVLSAQEIEAWVTNADRSMLFQRQSEKITFGNEEGKGLPIIIDDRQEFQTIDGFGFALTEGSAFHLHHMSDSAREQILKEMFGTEGNHVGFSYIRLTLGASDLNNFVYSYNDLPDGKKDLEMKKFDLGHDYDDIIPVMKEILKIVPDIKIMASPWSAPAWMKESKNVRGGALKNECYDAYARYFTKYVQAMAKEGINIDVVTVQNEPLNSRNTPSMPWFWQQQNEFVREHLGPAFKAAGLKTKIVIFDHNCDRPDYPLAILSDPVTSEYVDGSAFHHYRGYMSGMNIVHRARPDKNIYFTEQMLTERPGSETINIASAVKRLIVNVTRNWSKNSILWNYAADPQFDPHTDNGGCSMCQGAITIDGDKVTRNIAYYTIAHASKFIRPGSVRISSTDAFDPGVDITEDEERAEIRRATVVEHSDVLPNVAFKTPEGKIVLVIANDSWSQQTAKIQYNGRFVNLHLAPGSVGTFIW</sequence>
<evidence type="ECO:0000256" key="1">
    <source>
        <dbReference type="ARBA" id="ARBA00005382"/>
    </source>
</evidence>
<keyword evidence="2 5" id="KW-0732">Signal</keyword>
<proteinExistence type="inferred from homology"/>
<evidence type="ECO:0000256" key="3">
    <source>
        <dbReference type="ARBA" id="ARBA00022801"/>
    </source>
</evidence>
<dbReference type="GO" id="GO:0006680">
    <property type="term" value="P:glucosylceramide catabolic process"/>
    <property type="evidence" value="ECO:0007669"/>
    <property type="project" value="TreeGrafter"/>
</dbReference>
<evidence type="ECO:0000313" key="8">
    <source>
        <dbReference type="EMBL" id="OUN99114.1"/>
    </source>
</evidence>
<name>A0A1Y3YMR6_9BACE</name>
<dbReference type="InterPro" id="IPR033453">
    <property type="entry name" value="Glyco_hydro_30_TIM-barrel"/>
</dbReference>
<evidence type="ECO:0000256" key="4">
    <source>
        <dbReference type="RuleBase" id="RU361188"/>
    </source>
</evidence>
<keyword evidence="4" id="KW-0326">Glycosidase</keyword>
<dbReference type="Proteomes" id="UP000195386">
    <property type="component" value="Unassembled WGS sequence"/>
</dbReference>
<dbReference type="GO" id="GO:0004348">
    <property type="term" value="F:glucosylceramidase activity"/>
    <property type="evidence" value="ECO:0007669"/>
    <property type="project" value="InterPro"/>
</dbReference>
<dbReference type="AlphaFoldDB" id="A0A1Y3YMR6"/>
<organism evidence="8 9">
    <name type="scientific">Bacteroides clarus</name>
    <dbReference type="NCBI Taxonomy" id="626929"/>
    <lineage>
        <taxon>Bacteria</taxon>
        <taxon>Pseudomonadati</taxon>
        <taxon>Bacteroidota</taxon>
        <taxon>Bacteroidia</taxon>
        <taxon>Bacteroidales</taxon>
        <taxon>Bacteroidaceae</taxon>
        <taxon>Bacteroides</taxon>
    </lineage>
</organism>
<gene>
    <name evidence="8" type="ORF">B5F97_16120</name>
</gene>
<keyword evidence="3 4" id="KW-0378">Hydrolase</keyword>
<evidence type="ECO:0000313" key="9">
    <source>
        <dbReference type="Proteomes" id="UP000195386"/>
    </source>
</evidence>
<feature type="signal peptide" evidence="5">
    <location>
        <begin position="1"/>
        <end position="28"/>
    </location>
</feature>
<dbReference type="InterPro" id="IPR017853">
    <property type="entry name" value="GH"/>
</dbReference>
<evidence type="ECO:0000256" key="2">
    <source>
        <dbReference type="ARBA" id="ARBA00022729"/>
    </source>
</evidence>